<dbReference type="RefSeq" id="WP_013100077.1">
    <property type="nucleotide sequence ID" value="NC_014122.1"/>
</dbReference>
<dbReference type="SUPFAM" id="SSF48439">
    <property type="entry name" value="Protein prenylyltransferase"/>
    <property type="match status" value="1"/>
</dbReference>
<dbReference type="Pfam" id="PF12895">
    <property type="entry name" value="ANAPC3"/>
    <property type="match status" value="1"/>
</dbReference>
<dbReference type="Pfam" id="PF11185">
    <property type="entry name" value="DUF2971"/>
    <property type="match status" value="1"/>
</dbReference>
<dbReference type="PROSITE" id="PS50293">
    <property type="entry name" value="TPR_REGION"/>
    <property type="match status" value="4"/>
</dbReference>
<feature type="repeat" description="TPR" evidence="3">
    <location>
        <begin position="37"/>
        <end position="70"/>
    </location>
</feature>
<keyword evidence="6" id="KW-1185">Reference proteome</keyword>
<dbReference type="KEGG" id="mif:Metin_0662"/>
<evidence type="ECO:0000256" key="2">
    <source>
        <dbReference type="ARBA" id="ARBA00022803"/>
    </source>
</evidence>
<evidence type="ECO:0000313" key="5">
    <source>
        <dbReference type="EMBL" id="ADG13331.1"/>
    </source>
</evidence>
<name>D5VRX8_METIM</name>
<dbReference type="SMART" id="SM00028">
    <property type="entry name" value="TPR"/>
    <property type="match status" value="5"/>
</dbReference>
<dbReference type="InterPro" id="IPR051685">
    <property type="entry name" value="Ycf3/AcsC/BcsC/TPR_MFPF"/>
</dbReference>
<evidence type="ECO:0000256" key="3">
    <source>
        <dbReference type="PROSITE-ProRule" id="PRU00339"/>
    </source>
</evidence>
<accession>D5VRX8</accession>
<evidence type="ECO:0000313" key="6">
    <source>
        <dbReference type="Proteomes" id="UP000002061"/>
    </source>
</evidence>
<feature type="repeat" description="TPR" evidence="3">
    <location>
        <begin position="3"/>
        <end position="36"/>
    </location>
</feature>
<dbReference type="PANTHER" id="PTHR44943:SF8">
    <property type="entry name" value="TPR REPEAT-CONTAINING PROTEIN MJ0263"/>
    <property type="match status" value="1"/>
</dbReference>
<dbReference type="Pfam" id="PF13181">
    <property type="entry name" value="TPR_8"/>
    <property type="match status" value="1"/>
</dbReference>
<dbReference type="AlphaFoldDB" id="D5VRX8"/>
<dbReference type="HOGENOM" id="CLU_023242_1_0_2"/>
<dbReference type="PROSITE" id="PS50005">
    <property type="entry name" value="TPR"/>
    <property type="match status" value="4"/>
</dbReference>
<dbReference type="Proteomes" id="UP000002061">
    <property type="component" value="Chromosome"/>
</dbReference>
<organism evidence="5 6">
    <name type="scientific">Methanocaldococcus infernus (strain DSM 11812 / JCM 15783 / ME)</name>
    <dbReference type="NCBI Taxonomy" id="573063"/>
    <lineage>
        <taxon>Archaea</taxon>
        <taxon>Methanobacteriati</taxon>
        <taxon>Methanobacteriota</taxon>
        <taxon>Methanomada group</taxon>
        <taxon>Methanococci</taxon>
        <taxon>Methanococcales</taxon>
        <taxon>Methanocaldococcaceae</taxon>
        <taxon>Methanocaldococcus</taxon>
    </lineage>
</organism>
<feature type="repeat" description="TPR" evidence="3">
    <location>
        <begin position="71"/>
        <end position="104"/>
    </location>
</feature>
<dbReference type="STRING" id="573063.Metin_0662"/>
<keyword evidence="1" id="KW-0677">Repeat</keyword>
<reference evidence="5" key="1">
    <citation type="submission" date="2010-04" db="EMBL/GenBank/DDBJ databases">
        <title>Complete sequence of Methanocaldococcus infernus ME.</title>
        <authorList>
            <consortium name="US DOE Joint Genome Institute"/>
            <person name="Lucas S."/>
            <person name="Copeland A."/>
            <person name="Lapidus A."/>
            <person name="Cheng J.-F."/>
            <person name="Bruce D."/>
            <person name="Goodwin L."/>
            <person name="Pitluck S."/>
            <person name="Munk A.C."/>
            <person name="Detter J.C."/>
            <person name="Han C."/>
            <person name="Tapia R."/>
            <person name="Land M."/>
            <person name="Hauser L."/>
            <person name="Kyrpides N."/>
            <person name="Mikhailova N."/>
            <person name="Sieprawska-Lupa M."/>
            <person name="Whitman W.B."/>
            <person name="Woyke T."/>
        </authorList>
    </citation>
    <scope>NUCLEOTIDE SEQUENCE [LARGE SCALE GENOMIC DNA]</scope>
    <source>
        <strain evidence="5">ME</strain>
    </source>
</reference>
<sequence>MDVRKYYEKGLKYYNEGRYEKAIECFDKAIKLDPNNPAAWYYKADSLYKLERYEKAIECFDKAIKLDPNNPAAWYYKADSLYKLERYEKAIECFDKAIKLDPNNPAAWYYKADSLYKLERYEKAIECFDKAIKLDPNNPAAWYYKGIILAKLGKHEEESKKYEKALDKYKEAIECFKKVLEIDPNFYSPLIYIFKYLKQRLYSKEKIDEDIFTKIFGLLCKIQLYIIDLKKELIVSDKGVIYHYTKPTVVKNLLNGSYFRLYNVSYMNDPEEGKTLLRIIVNKNLKNLKDIYEIKNEQDVQNFKEDMEFQVFIGSFVVEGDNLFLWRTYGKDENNEEAKGVCIGIKKDFFDYEHDYSEVYKNIIISKNIEFERNIKDIYCLYYVIYEDENNKDERFKKLLKTLEDIDKLVGSLKDLIGKDPEIYETVKIIVRAILDEIRYLVKSKYYKEEKECRVVKVYNLKFHKDKIKLDETHTPPKLYVEIEKDLRDYIEDITLGPRLDNKEHWELYFEYLKNINPEKYEKIELRYSKCNFK</sequence>
<dbReference type="EMBL" id="CP002009">
    <property type="protein sequence ID" value="ADG13331.1"/>
    <property type="molecule type" value="Genomic_DNA"/>
</dbReference>
<dbReference type="SUPFAM" id="SSF48452">
    <property type="entry name" value="TPR-like"/>
    <property type="match status" value="1"/>
</dbReference>
<dbReference type="PANTHER" id="PTHR44943">
    <property type="entry name" value="CELLULOSE SYNTHASE OPERON PROTEIN C"/>
    <property type="match status" value="1"/>
</dbReference>
<protein>
    <submittedName>
        <fullName evidence="5">TPR repeat-containing protein</fullName>
    </submittedName>
</protein>
<keyword evidence="2 3" id="KW-0802">TPR repeat</keyword>
<dbReference type="Pfam" id="PF13414">
    <property type="entry name" value="TPR_11"/>
    <property type="match status" value="1"/>
</dbReference>
<feature type="coiled-coil region" evidence="4">
    <location>
        <begin position="152"/>
        <end position="179"/>
    </location>
</feature>
<dbReference type="InterPro" id="IPR019734">
    <property type="entry name" value="TPR_rpt"/>
</dbReference>
<dbReference type="OrthoDB" id="115601at2157"/>
<evidence type="ECO:0000256" key="1">
    <source>
        <dbReference type="ARBA" id="ARBA00022737"/>
    </source>
</evidence>
<gene>
    <name evidence="5" type="ordered locus">Metin_0662</name>
</gene>
<dbReference type="eggNOG" id="arCOG03038">
    <property type="taxonomic scope" value="Archaea"/>
</dbReference>
<dbReference type="InterPro" id="IPR011990">
    <property type="entry name" value="TPR-like_helical_dom_sf"/>
</dbReference>
<feature type="repeat" description="TPR" evidence="3">
    <location>
        <begin position="105"/>
        <end position="138"/>
    </location>
</feature>
<proteinExistence type="predicted"/>
<dbReference type="GeneID" id="25394497"/>
<dbReference type="InterPro" id="IPR021352">
    <property type="entry name" value="DUF2971"/>
</dbReference>
<evidence type="ECO:0000256" key="4">
    <source>
        <dbReference type="SAM" id="Coils"/>
    </source>
</evidence>
<keyword evidence="4" id="KW-0175">Coiled coil</keyword>
<dbReference type="Gene3D" id="1.25.40.10">
    <property type="entry name" value="Tetratricopeptide repeat domain"/>
    <property type="match status" value="3"/>
</dbReference>